<dbReference type="eggNOG" id="COG0270">
    <property type="taxonomic scope" value="Bacteria"/>
</dbReference>
<dbReference type="PATRIC" id="fig|755178.3.peg.2241"/>
<organism evidence="1 2">
    <name type="scientific">Cyanobacterium aponinum (strain PCC 10605)</name>
    <dbReference type="NCBI Taxonomy" id="755178"/>
    <lineage>
        <taxon>Bacteria</taxon>
        <taxon>Bacillati</taxon>
        <taxon>Cyanobacteriota</taxon>
        <taxon>Cyanophyceae</taxon>
        <taxon>Oscillatoriophycideae</taxon>
        <taxon>Chroococcales</taxon>
        <taxon>Geminocystaceae</taxon>
        <taxon>Cyanobacterium</taxon>
    </lineage>
</organism>
<dbReference type="GO" id="GO:0008168">
    <property type="term" value="F:methyltransferase activity"/>
    <property type="evidence" value="ECO:0007669"/>
    <property type="project" value="UniProtKB-KW"/>
</dbReference>
<dbReference type="OrthoDB" id="9813719at2"/>
<evidence type="ECO:0000313" key="1">
    <source>
        <dbReference type="EMBL" id="AFZ54197.1"/>
    </source>
</evidence>
<accession>K9Z652</accession>
<dbReference type="REBASE" id="58402">
    <property type="entry name" value="Cap10605ORF2107P"/>
</dbReference>
<proteinExistence type="predicted"/>
<dbReference type="EMBL" id="CP003947">
    <property type="protein sequence ID" value="AFZ54197.1"/>
    <property type="molecule type" value="Genomic_DNA"/>
</dbReference>
<dbReference type="GO" id="GO:0032259">
    <property type="term" value="P:methylation"/>
    <property type="evidence" value="ECO:0007669"/>
    <property type="project" value="UniProtKB-KW"/>
</dbReference>
<dbReference type="Proteomes" id="UP000010480">
    <property type="component" value="Chromosome"/>
</dbReference>
<sequence length="244" mass="28090">MLIKSNHSTLSMNYKELLISIYQEVIEGKSYSSKINNGTLKNIEIIAKKCFSQKGVYTVLVTLIIYKILHPEQDIRNHQAQIEGGFSGRVIDTQYISPTLRELGLPAMAESGWTTRSLEQPYPYTLDYQGRIGNKQVKKAFLELLDTIQNQKINPKYILHELLTQIIVIQQLNKVVIQPLNNAEKLTINKIIKVLDSQFSFNYKIFGGSKLPVLAFYSLYDDLELKSVHKQKWIELLKELENDL</sequence>
<gene>
    <name evidence="1" type="ordered locus">Cyan10605_2108</name>
</gene>
<dbReference type="AlphaFoldDB" id="K9Z652"/>
<keyword evidence="1" id="KW-0808">Transferase</keyword>
<reference evidence="2" key="1">
    <citation type="journal article" date="2013" name="Proc. Natl. Acad. Sci. U.S.A.">
        <title>Improving the coverage of the cyanobacterial phylum using diversity-driven genome sequencing.</title>
        <authorList>
            <person name="Shih P.M."/>
            <person name="Wu D."/>
            <person name="Latifi A."/>
            <person name="Axen S.D."/>
            <person name="Fewer D.P."/>
            <person name="Talla E."/>
            <person name="Calteau A."/>
            <person name="Cai F."/>
            <person name="Tandeau de Marsac N."/>
            <person name="Rippka R."/>
            <person name="Herdman M."/>
            <person name="Sivonen K."/>
            <person name="Coursin T."/>
            <person name="Laurent T."/>
            <person name="Goodwin L."/>
            <person name="Nolan M."/>
            <person name="Davenport K.W."/>
            <person name="Han C.S."/>
            <person name="Rubin E.M."/>
            <person name="Eisen J.A."/>
            <person name="Woyke T."/>
            <person name="Gugger M."/>
            <person name="Kerfeld C.A."/>
        </authorList>
    </citation>
    <scope>NUCLEOTIDE SEQUENCE [LARGE SCALE GENOMIC DNA]</scope>
    <source>
        <strain evidence="2">PCC 10605</strain>
    </source>
</reference>
<keyword evidence="2" id="KW-1185">Reference proteome</keyword>
<keyword evidence="1" id="KW-0489">Methyltransferase</keyword>
<evidence type="ECO:0000313" key="2">
    <source>
        <dbReference type="Proteomes" id="UP000010480"/>
    </source>
</evidence>
<dbReference type="HOGENOM" id="CLU_1136571_0_0_3"/>
<name>K9Z652_CYAAP</name>
<dbReference type="STRING" id="755178.Cyan10605_2108"/>
<protein>
    <submittedName>
        <fullName evidence="1">Putative site-specific DNA-methyltransferase</fullName>
    </submittedName>
</protein>
<dbReference type="RefSeq" id="WP_015219922.1">
    <property type="nucleotide sequence ID" value="NC_019776.1"/>
</dbReference>
<dbReference type="KEGG" id="can:Cyan10605_2108"/>